<dbReference type="InterPro" id="IPR043502">
    <property type="entry name" value="DNA/RNA_pol_sf"/>
</dbReference>
<protein>
    <recommendedName>
        <fullName evidence="7">Reverse transcriptase domain-containing protein</fullName>
    </recommendedName>
</protein>
<name>A0ABM3RRM5_SPIOL</name>
<dbReference type="Proteomes" id="UP000813463">
    <property type="component" value="Chromosome 4"/>
</dbReference>
<accession>A0ABM3RRM5</accession>
<gene>
    <name evidence="6" type="primary">LOC130471941</name>
</gene>
<dbReference type="Pfam" id="PF00078">
    <property type="entry name" value="RVT_1"/>
    <property type="match status" value="1"/>
</dbReference>
<dbReference type="InterPro" id="IPR002156">
    <property type="entry name" value="RNaseH_domain"/>
</dbReference>
<dbReference type="PANTHER" id="PTHR33116:SF86">
    <property type="entry name" value="REVERSE TRANSCRIPTASE DOMAIN-CONTAINING PROTEIN"/>
    <property type="match status" value="1"/>
</dbReference>
<evidence type="ECO:0008006" key="7">
    <source>
        <dbReference type="Google" id="ProtNLM"/>
    </source>
</evidence>
<dbReference type="InterPro" id="IPR044730">
    <property type="entry name" value="RNase_H-like_dom_plant"/>
</dbReference>
<feature type="domain" description="Reverse transcriptase" evidence="2">
    <location>
        <begin position="433"/>
        <end position="527"/>
    </location>
</feature>
<dbReference type="Pfam" id="PF13456">
    <property type="entry name" value="RVT_3"/>
    <property type="match status" value="1"/>
</dbReference>
<dbReference type="RefSeq" id="XP_056698277.1">
    <property type="nucleotide sequence ID" value="XM_056842299.1"/>
</dbReference>
<dbReference type="InterPro" id="IPR036691">
    <property type="entry name" value="Endo/exonu/phosph_ase_sf"/>
</dbReference>
<reference evidence="5" key="1">
    <citation type="journal article" date="2021" name="Nat. Commun.">
        <title>Genomic analyses provide insights into spinach domestication and the genetic basis of agronomic traits.</title>
        <authorList>
            <person name="Cai X."/>
            <person name="Sun X."/>
            <person name="Xu C."/>
            <person name="Sun H."/>
            <person name="Wang X."/>
            <person name="Ge C."/>
            <person name="Zhang Z."/>
            <person name="Wang Q."/>
            <person name="Fei Z."/>
            <person name="Jiao C."/>
            <person name="Wang Q."/>
        </authorList>
    </citation>
    <scope>NUCLEOTIDE SEQUENCE [LARGE SCALE GENOMIC DNA]</scope>
    <source>
        <strain evidence="5">cv. Varoflay</strain>
    </source>
</reference>
<dbReference type="PANTHER" id="PTHR33116">
    <property type="entry name" value="REVERSE TRANSCRIPTASE ZINC-BINDING DOMAIN-CONTAINING PROTEIN-RELATED-RELATED"/>
    <property type="match status" value="1"/>
</dbReference>
<keyword evidence="5" id="KW-1185">Reference proteome</keyword>
<dbReference type="Gene3D" id="3.60.10.10">
    <property type="entry name" value="Endonuclease/exonuclease/phosphatase"/>
    <property type="match status" value="1"/>
</dbReference>
<feature type="domain" description="RNase H type-1" evidence="3">
    <location>
        <begin position="1054"/>
        <end position="1166"/>
    </location>
</feature>
<dbReference type="InterPro" id="IPR026960">
    <property type="entry name" value="RVT-Znf"/>
</dbReference>
<dbReference type="InterPro" id="IPR012337">
    <property type="entry name" value="RNaseH-like_sf"/>
</dbReference>
<proteinExistence type="predicted"/>
<sequence length="1192" mass="134942">MIDAQKLERIKVRCGYTNGVCMSSDGRSGGMAFWWRDINVRVASYSDHHVDAEILDHNGDVAWKAAGVYGWPERERKHLTWEMMGNLWGECMSPLVLFGDFNEIAGPSEKEGGVSRGERQMDAFRAAMDQCRVRDLSYRGSIFTWQRGLSTTTVVRERLDRFLANVAWSTLFPNAAVIHLPRYRSDHTPLLLKSDYLGGRHQVERLFKFEALWLSKEECGDVVAASWHEQAGGSVTERIENCSQALSAWAAGTIGSIKKKIREVEKELKELQNRSPDATVIERSTEICGRLDELHMLEESYWHARARTNELRDGDKNTKYFHHKASQRRRRNYIAGLNDELGVWTTEKVEVQKIVARYFDGLFAAEPSNGGEEALAGLEPVVNGEMNARLDAEPTVEEVREALFQMHPNKAPGPDDNALVAFEIFHAMKRRGEGKDGTIALKLDMSKAYDRVEWSFLERVMFRMGFSDNWVRRIMDCLSSVSFSFKINGQISGSVYPTRGLRQGDPISPYLFLLCADAFSTLLSKAARENSIHGIISTYERASGQKVNLSKTDVVFSKRVGFERRQAIVETLGVREVVRHEKYLGLATIIGKSKKVVFAGLKERLWKKLNGWKEKLLSRPGKEVLIKAVAQAIPTYMMSVFKIPDGLLDEMQALIARFWWGSSDTGRKMHWHNWESMCLPKSMGGLGFRDLKCFNQAMLAKQAWRLLTDTNSLLHSVLKARYFKNGDFIDARRGYDPSYTWRSIWGSKSLLLDGLKWRVGNGLDIGVWEEAWLPGEGTSLVPTPNLNFDSELRVSDLIDTNVGAWNEETVREIFNEEEAALILDIPVSEYMPSDQRYWWPCKDGVYSVRSGYWLARLGKTRAWATLYGPREERLWRCMWKLTGPPKLRHFIWRACKGSLAVKERLHYRHVVDNSNCQVCNCSSETIFHSLFECTAARVIWSQSQFADLIAEAPSTSFPTMFEWVASRLNGDELRWFCTIAWAAWFCRNDKLNNNGVANPIQIAANFAKLVSDYVEYAQLVFTPAPGAARGSALGWNTPMEGHIKINSDAHIAGGSGVGLGVVLRDSEGQIVAAGVRKLDARWGVEQTEVAAAKYGLQLAHRLGFPRVVLECDSMNVVRAINDRAAGFSPLMLFYEDIAKLKTSFESFSCNHVSRKCNTVAHLMARWSTNVRELVFEDNFPQSLTTLAGLDLI</sequence>
<dbReference type="SUPFAM" id="SSF56219">
    <property type="entry name" value="DNase I-like"/>
    <property type="match status" value="1"/>
</dbReference>
<evidence type="ECO:0000313" key="5">
    <source>
        <dbReference type="Proteomes" id="UP000813463"/>
    </source>
</evidence>
<keyword evidence="1" id="KW-0175">Coiled coil</keyword>
<dbReference type="CDD" id="cd06222">
    <property type="entry name" value="RNase_H_like"/>
    <property type="match status" value="1"/>
</dbReference>
<feature type="coiled-coil region" evidence="1">
    <location>
        <begin position="254"/>
        <end position="281"/>
    </location>
</feature>
<dbReference type="GeneID" id="130471941"/>
<evidence type="ECO:0000259" key="2">
    <source>
        <dbReference type="Pfam" id="PF00078"/>
    </source>
</evidence>
<reference evidence="6" key="2">
    <citation type="submission" date="2025-08" db="UniProtKB">
        <authorList>
            <consortium name="RefSeq"/>
        </authorList>
    </citation>
    <scope>IDENTIFICATION</scope>
    <source>
        <tissue evidence="6">Leaf</tissue>
    </source>
</reference>
<evidence type="ECO:0000259" key="4">
    <source>
        <dbReference type="Pfam" id="PF13966"/>
    </source>
</evidence>
<dbReference type="InterPro" id="IPR036397">
    <property type="entry name" value="RNaseH_sf"/>
</dbReference>
<dbReference type="SUPFAM" id="SSF56672">
    <property type="entry name" value="DNA/RNA polymerases"/>
    <property type="match status" value="1"/>
</dbReference>
<dbReference type="InterPro" id="IPR000477">
    <property type="entry name" value="RT_dom"/>
</dbReference>
<dbReference type="SUPFAM" id="SSF53098">
    <property type="entry name" value="Ribonuclease H-like"/>
    <property type="match status" value="1"/>
</dbReference>
<evidence type="ECO:0000256" key="1">
    <source>
        <dbReference type="SAM" id="Coils"/>
    </source>
</evidence>
<dbReference type="Pfam" id="PF13966">
    <property type="entry name" value="zf-RVT"/>
    <property type="match status" value="1"/>
</dbReference>
<dbReference type="Gene3D" id="3.30.420.10">
    <property type="entry name" value="Ribonuclease H-like superfamily/Ribonuclease H"/>
    <property type="match status" value="1"/>
</dbReference>
<evidence type="ECO:0000259" key="3">
    <source>
        <dbReference type="Pfam" id="PF13456"/>
    </source>
</evidence>
<feature type="domain" description="Reverse transcriptase zinc-binding" evidence="4">
    <location>
        <begin position="862"/>
        <end position="940"/>
    </location>
</feature>
<evidence type="ECO:0000313" key="6">
    <source>
        <dbReference type="RefSeq" id="XP_056698277.1"/>
    </source>
</evidence>
<organism evidence="5 6">
    <name type="scientific">Spinacia oleracea</name>
    <name type="common">Spinach</name>
    <dbReference type="NCBI Taxonomy" id="3562"/>
    <lineage>
        <taxon>Eukaryota</taxon>
        <taxon>Viridiplantae</taxon>
        <taxon>Streptophyta</taxon>
        <taxon>Embryophyta</taxon>
        <taxon>Tracheophyta</taxon>
        <taxon>Spermatophyta</taxon>
        <taxon>Magnoliopsida</taxon>
        <taxon>eudicotyledons</taxon>
        <taxon>Gunneridae</taxon>
        <taxon>Pentapetalae</taxon>
        <taxon>Caryophyllales</taxon>
        <taxon>Chenopodiaceae</taxon>
        <taxon>Chenopodioideae</taxon>
        <taxon>Anserineae</taxon>
        <taxon>Spinacia</taxon>
    </lineage>
</organism>